<evidence type="ECO:0000313" key="2">
    <source>
        <dbReference type="Proteomes" id="UP000033556"/>
    </source>
</evidence>
<sequence length="109" mass="12661">MAHKDLSHLTEEQIKDLIKHFYYNYEKIAKLEEFNVNVSSNSLVSSFPLVTHHKLFCKYCRDTNLVIKLKSRNYYSYVYGETSFALLGPICNHNNNSSCSCDNCKKAIK</sequence>
<dbReference type="Proteomes" id="UP000033556">
    <property type="component" value="Unassembled WGS sequence"/>
</dbReference>
<proteinExistence type="predicted"/>
<organism evidence="1 2">
    <name type="scientific">Rickettsia amblyommatis str. Ac/Pa</name>
    <dbReference type="NCBI Taxonomy" id="1359164"/>
    <lineage>
        <taxon>Bacteria</taxon>
        <taxon>Pseudomonadati</taxon>
        <taxon>Pseudomonadota</taxon>
        <taxon>Alphaproteobacteria</taxon>
        <taxon>Rickettsiales</taxon>
        <taxon>Rickettsiaceae</taxon>
        <taxon>Rickettsieae</taxon>
        <taxon>Rickettsia</taxon>
        <taxon>spotted fever group</taxon>
    </lineage>
</organism>
<accession>A0A0F3N3Y2</accession>
<dbReference type="EMBL" id="LANR01000001">
    <property type="protein sequence ID" value="KJV62471.1"/>
    <property type="molecule type" value="Genomic_DNA"/>
</dbReference>
<reference evidence="1 2" key="1">
    <citation type="submission" date="2015-01" db="EMBL/GenBank/DDBJ databases">
        <title>Genome Sequencing of Rickettsiales.</title>
        <authorList>
            <person name="Daugherty S.C."/>
            <person name="Su Q."/>
            <person name="Abolude K."/>
            <person name="Beier-Sexton M."/>
            <person name="Carlyon J.A."/>
            <person name="Carter R."/>
            <person name="Day N.P."/>
            <person name="Dumler S.J."/>
            <person name="Dyachenko V."/>
            <person name="Godinez A."/>
            <person name="Kurtti T.J."/>
            <person name="Lichay M."/>
            <person name="Mullins K.E."/>
            <person name="Ott S."/>
            <person name="Pappas-Brown V."/>
            <person name="Paris D.H."/>
            <person name="Patel P."/>
            <person name="Richards A.L."/>
            <person name="Sadzewicz L."/>
            <person name="Sears K."/>
            <person name="Seidman D."/>
            <person name="Sengamalay N."/>
            <person name="Stenos J."/>
            <person name="Tallon L.J."/>
            <person name="Vincent G."/>
            <person name="Fraser C.M."/>
            <person name="Munderloh U."/>
            <person name="Dunning-Hotopp J.C."/>
        </authorList>
    </citation>
    <scope>NUCLEOTIDE SEQUENCE [LARGE SCALE GENOMIC DNA]</scope>
    <source>
        <strain evidence="1 2">Ac/Pa</strain>
    </source>
</reference>
<dbReference type="RefSeq" id="WP_231571845.1">
    <property type="nucleotide sequence ID" value="NZ_LANR01000001.1"/>
</dbReference>
<protein>
    <submittedName>
        <fullName evidence="1">Uncharacterized protein</fullName>
    </submittedName>
</protein>
<dbReference type="PATRIC" id="fig|1359164.3.peg.1484"/>
<name>A0A0F3N3Y2_RICAM</name>
<gene>
    <name evidence="1" type="ORF">APHACPA_1500</name>
</gene>
<keyword evidence="2" id="KW-1185">Reference proteome</keyword>
<dbReference type="AlphaFoldDB" id="A0A0F3N3Y2"/>
<evidence type="ECO:0000313" key="1">
    <source>
        <dbReference type="EMBL" id="KJV62471.1"/>
    </source>
</evidence>
<comment type="caution">
    <text evidence="1">The sequence shown here is derived from an EMBL/GenBank/DDBJ whole genome shotgun (WGS) entry which is preliminary data.</text>
</comment>